<evidence type="ECO:0000313" key="2">
    <source>
        <dbReference type="EMBL" id="EGV65606.1"/>
    </source>
</evidence>
<feature type="domain" description="Gfd2/YDR514C-like C-terminal" evidence="1">
    <location>
        <begin position="73"/>
        <end position="239"/>
    </location>
</feature>
<dbReference type="GeneID" id="18250131"/>
<dbReference type="STRING" id="590646.G3AZK6"/>
<dbReference type="PANTHER" id="PTHR28083">
    <property type="entry name" value="GOOD FOR FULL DBP5 ACTIVITY PROTEIN 2"/>
    <property type="match status" value="1"/>
</dbReference>
<dbReference type="Pfam" id="PF21762">
    <property type="entry name" value="DEDDh_C"/>
    <property type="match status" value="1"/>
</dbReference>
<gene>
    <name evidence="2" type="ORF">CANTEDRAFT_91925</name>
</gene>
<evidence type="ECO:0000313" key="3">
    <source>
        <dbReference type="Proteomes" id="UP000000707"/>
    </source>
</evidence>
<reference evidence="2 3" key="1">
    <citation type="journal article" date="2011" name="Proc. Natl. Acad. Sci. U.S.A.">
        <title>Comparative genomics of xylose-fermenting fungi for enhanced biofuel production.</title>
        <authorList>
            <person name="Wohlbach D.J."/>
            <person name="Kuo A."/>
            <person name="Sato T.K."/>
            <person name="Potts K.M."/>
            <person name="Salamov A.A."/>
            <person name="LaButti K.M."/>
            <person name="Sun H."/>
            <person name="Clum A."/>
            <person name="Pangilinan J.L."/>
            <person name="Lindquist E.A."/>
            <person name="Lucas S."/>
            <person name="Lapidus A."/>
            <person name="Jin M."/>
            <person name="Gunawan C."/>
            <person name="Balan V."/>
            <person name="Dale B.E."/>
            <person name="Jeffries T.W."/>
            <person name="Zinkel R."/>
            <person name="Barry K.W."/>
            <person name="Grigoriev I.V."/>
            <person name="Gasch A.P."/>
        </authorList>
    </citation>
    <scope>NUCLEOTIDE SEQUENCE [LARGE SCALE GENOMIC DNA]</scope>
    <source>
        <strain evidence="3">ATCC 10573 / BCRC 21748 / CBS 615 / JCM 9827 / NBRC 10315 / NRRL Y-1498 / VKM Y-70</strain>
    </source>
</reference>
<dbReference type="AlphaFoldDB" id="G3AZK6"/>
<dbReference type="Proteomes" id="UP000000707">
    <property type="component" value="Unassembled WGS sequence"/>
</dbReference>
<dbReference type="InterPro" id="IPR036397">
    <property type="entry name" value="RNaseH_sf"/>
</dbReference>
<dbReference type="GO" id="GO:0005634">
    <property type="term" value="C:nucleus"/>
    <property type="evidence" value="ECO:0007669"/>
    <property type="project" value="TreeGrafter"/>
</dbReference>
<dbReference type="InterPro" id="IPR040151">
    <property type="entry name" value="Gfd2/YDR514C-like"/>
</dbReference>
<dbReference type="eggNOG" id="ENOG502QTQR">
    <property type="taxonomic scope" value="Eukaryota"/>
</dbReference>
<dbReference type="GO" id="GO:0003676">
    <property type="term" value="F:nucleic acid binding"/>
    <property type="evidence" value="ECO:0007669"/>
    <property type="project" value="InterPro"/>
</dbReference>
<dbReference type="KEGG" id="cten:18250131"/>
<dbReference type="EMBL" id="GL996512">
    <property type="protein sequence ID" value="EGV65606.1"/>
    <property type="molecule type" value="Genomic_DNA"/>
</dbReference>
<dbReference type="OrthoDB" id="5953249at2759"/>
<protein>
    <recommendedName>
        <fullName evidence="1">Gfd2/YDR514C-like C-terminal domain-containing protein</fullName>
    </recommendedName>
</protein>
<dbReference type="InterPro" id="IPR048519">
    <property type="entry name" value="Gfd2/YDR514C-like_C"/>
</dbReference>
<proteinExistence type="predicted"/>
<accession>G3AZK6</accession>
<sequence>MMLVAKNIICTASHRCLYVLNTRQNSSSYASYERKLENYFKTGSFNLVNENAEKGLEDLRKAMQIVYPRKIPLIAFDVEAYERNLKKVTEIGIAIYDPVASEGSIFPIIKQTHLVIKEHQKLVNGRFCPDNKKSFMGGVSYLVSLKQSKNIITSVLQEYVNNRNAAFVGHHIEGDIKWFRSIGIEVSNNAPIVDSNKLYALSRKRGGTLRGVLRLLGIPHGYLHNAANDAYYTLLATMALCDPVIRTQKGLDVFVDNVKVPEGEARLQKFSDVAQMVVPVDENTIIDSLIEP</sequence>
<evidence type="ECO:0000259" key="1">
    <source>
        <dbReference type="Pfam" id="PF21762"/>
    </source>
</evidence>
<name>G3AZK6_CANTC</name>
<organism evidence="3">
    <name type="scientific">Candida tenuis (strain ATCC 10573 / BCRC 21748 / CBS 615 / JCM 9827 / NBRC 10315 / NRRL Y-1498 / VKM Y-70)</name>
    <name type="common">Yeast</name>
    <name type="synonym">Yamadazyma tenuis</name>
    <dbReference type="NCBI Taxonomy" id="590646"/>
    <lineage>
        <taxon>Eukaryota</taxon>
        <taxon>Fungi</taxon>
        <taxon>Dikarya</taxon>
        <taxon>Ascomycota</taxon>
        <taxon>Saccharomycotina</taxon>
        <taxon>Pichiomycetes</taxon>
        <taxon>Debaryomycetaceae</taxon>
        <taxon>Yamadazyma</taxon>
    </lineage>
</organism>
<dbReference type="Gene3D" id="3.30.420.10">
    <property type="entry name" value="Ribonuclease H-like superfamily/Ribonuclease H"/>
    <property type="match status" value="1"/>
</dbReference>
<keyword evidence="3" id="KW-1185">Reference proteome</keyword>
<dbReference type="InterPro" id="IPR012337">
    <property type="entry name" value="RNaseH-like_sf"/>
</dbReference>
<dbReference type="PANTHER" id="PTHR28083:SF1">
    <property type="entry name" value="GOOD FOR FULL DBP5 ACTIVITY PROTEIN 2"/>
    <property type="match status" value="1"/>
</dbReference>
<dbReference type="SUPFAM" id="SSF53098">
    <property type="entry name" value="Ribonuclease H-like"/>
    <property type="match status" value="1"/>
</dbReference>